<evidence type="ECO:0008006" key="3">
    <source>
        <dbReference type="Google" id="ProtNLM"/>
    </source>
</evidence>
<gene>
    <name evidence="1" type="ORF">CALVIDRAFT_368056</name>
</gene>
<accession>A0A167GYM8</accession>
<sequence>MPRLAWSTIAHAGGLVERAVWGKTSVDGHFLGAGPSPFLDAVGWSPREMIGTSMLNEWIPNEAERENVKAVMTNTATTGTPSRVPCHMGPPNRNVTAVTVCFYPQEDAPPDSSLDVLAPWMEPSPVRAKRRQTELIYQITPYAGETTIQPSVELVSTNENIFLELETARSTSFQYEFQQKRNENAGMKVEIEERLRSRAQKRVR</sequence>
<proteinExistence type="predicted"/>
<evidence type="ECO:0000313" key="2">
    <source>
        <dbReference type="Proteomes" id="UP000076738"/>
    </source>
</evidence>
<dbReference type="AlphaFoldDB" id="A0A167GYM8"/>
<dbReference type="STRING" id="1330018.A0A167GYM8"/>
<dbReference type="Proteomes" id="UP000076738">
    <property type="component" value="Unassembled WGS sequence"/>
</dbReference>
<evidence type="ECO:0000313" key="1">
    <source>
        <dbReference type="EMBL" id="KZO91044.1"/>
    </source>
</evidence>
<dbReference type="EMBL" id="KV417329">
    <property type="protein sequence ID" value="KZO91044.1"/>
    <property type="molecule type" value="Genomic_DNA"/>
</dbReference>
<keyword evidence="2" id="KW-1185">Reference proteome</keyword>
<reference evidence="1 2" key="1">
    <citation type="journal article" date="2016" name="Mol. Biol. Evol.">
        <title>Comparative Genomics of Early-Diverging Mushroom-Forming Fungi Provides Insights into the Origins of Lignocellulose Decay Capabilities.</title>
        <authorList>
            <person name="Nagy L.G."/>
            <person name="Riley R."/>
            <person name="Tritt A."/>
            <person name="Adam C."/>
            <person name="Daum C."/>
            <person name="Floudas D."/>
            <person name="Sun H."/>
            <person name="Yadav J.S."/>
            <person name="Pangilinan J."/>
            <person name="Larsson K.H."/>
            <person name="Matsuura K."/>
            <person name="Barry K."/>
            <person name="Labutti K."/>
            <person name="Kuo R."/>
            <person name="Ohm R.A."/>
            <person name="Bhattacharya S.S."/>
            <person name="Shirouzu T."/>
            <person name="Yoshinaga Y."/>
            <person name="Martin F.M."/>
            <person name="Grigoriev I.V."/>
            <person name="Hibbett D.S."/>
        </authorList>
    </citation>
    <scope>NUCLEOTIDE SEQUENCE [LARGE SCALE GENOMIC DNA]</scope>
    <source>
        <strain evidence="1 2">TUFC12733</strain>
    </source>
</reference>
<protein>
    <recommendedName>
        <fullName evidence="3">PAS domain-containing protein</fullName>
    </recommendedName>
</protein>
<name>A0A167GYM8_CALVF</name>
<organism evidence="1 2">
    <name type="scientific">Calocera viscosa (strain TUFC12733)</name>
    <dbReference type="NCBI Taxonomy" id="1330018"/>
    <lineage>
        <taxon>Eukaryota</taxon>
        <taxon>Fungi</taxon>
        <taxon>Dikarya</taxon>
        <taxon>Basidiomycota</taxon>
        <taxon>Agaricomycotina</taxon>
        <taxon>Dacrymycetes</taxon>
        <taxon>Dacrymycetales</taxon>
        <taxon>Dacrymycetaceae</taxon>
        <taxon>Calocera</taxon>
    </lineage>
</organism>
<dbReference type="OrthoDB" id="447251at2759"/>